<keyword evidence="1" id="KW-1133">Transmembrane helix</keyword>
<sequence>MTHAVFAVLLQCVTGILTGRWLVGGLLAAAFFLGREIAQAEYRWIQLFGHGKRANMPVWGGLDPAAWTLKSTLDAGLPALAILLVFALAAFIKRR</sequence>
<reference evidence="2" key="1">
    <citation type="journal article" date="2015" name="Proc. Natl. Acad. Sci. U.S.A.">
        <title>Bacterial clade with the ribosomal RNA operon on a small plasmid rather than the chromosome.</title>
        <authorList>
            <person name="Anda M."/>
            <person name="Ohtsubo Y."/>
            <person name="Okubo T."/>
            <person name="Sugawara M."/>
            <person name="Nagata Y."/>
            <person name="Tsuda M."/>
            <person name="Minamisawa K."/>
            <person name="Mitsui H."/>
        </authorList>
    </citation>
    <scope>NUCLEOTIDE SEQUENCE</scope>
    <source>
        <strain evidence="2">JCM 14755</strain>
    </source>
</reference>
<keyword evidence="1" id="KW-0812">Transmembrane</keyword>
<name>A0A0P0Z2R8_9HYPH</name>
<keyword evidence="1" id="KW-0472">Membrane</keyword>
<proteinExistence type="predicted"/>
<accession>A0A0P0Z2R8</accession>
<dbReference type="EMBL" id="LC066377">
    <property type="protein sequence ID" value="BAT28219.1"/>
    <property type="molecule type" value="Genomic_DNA"/>
</dbReference>
<evidence type="ECO:0000313" key="2">
    <source>
        <dbReference type="EMBL" id="BAT28219.1"/>
    </source>
</evidence>
<dbReference type="AlphaFoldDB" id="A0A0P0Z2R8"/>
<dbReference type="RefSeq" id="WP_062226301.1">
    <property type="nucleotide sequence ID" value="NZ_BBWR01000002.1"/>
</dbReference>
<protein>
    <submittedName>
        <fullName evidence="2">Uncharacterized protein</fullName>
    </submittedName>
</protein>
<evidence type="ECO:0000256" key="1">
    <source>
        <dbReference type="SAM" id="Phobius"/>
    </source>
</evidence>
<feature type="transmembrane region" description="Helical" evidence="1">
    <location>
        <begin position="75"/>
        <end position="92"/>
    </location>
</feature>
<organism evidence="2">
    <name type="scientific">Aureimonas frigidaquae</name>
    <dbReference type="NCBI Taxonomy" id="424757"/>
    <lineage>
        <taxon>Bacteria</taxon>
        <taxon>Pseudomonadati</taxon>
        <taxon>Pseudomonadota</taxon>
        <taxon>Alphaproteobacteria</taxon>
        <taxon>Hyphomicrobiales</taxon>
        <taxon>Aurantimonadaceae</taxon>
        <taxon>Aureimonas</taxon>
    </lineage>
</organism>
<dbReference type="OrthoDB" id="7409763at2"/>